<evidence type="ECO:0000313" key="15">
    <source>
        <dbReference type="EMBL" id="NEW35041.1"/>
    </source>
</evidence>
<evidence type="ECO:0000256" key="9">
    <source>
        <dbReference type="ARBA" id="ARBA00023136"/>
    </source>
</evidence>
<evidence type="ECO:0000256" key="7">
    <source>
        <dbReference type="ARBA" id="ARBA00022825"/>
    </source>
</evidence>
<organism evidence="15 16">
    <name type="scientific">Nocardia cyriacigeorgica</name>
    <dbReference type="NCBI Taxonomy" id="135487"/>
    <lineage>
        <taxon>Bacteria</taxon>
        <taxon>Bacillati</taxon>
        <taxon>Actinomycetota</taxon>
        <taxon>Actinomycetes</taxon>
        <taxon>Mycobacteriales</taxon>
        <taxon>Nocardiaceae</taxon>
        <taxon>Nocardia</taxon>
    </lineage>
</organism>
<protein>
    <submittedName>
        <fullName evidence="15">Type VII secretion-associated serine protease mycosin</fullName>
    </submittedName>
</protein>
<dbReference type="PROSITE" id="PS00137">
    <property type="entry name" value="SUBTILASE_HIS"/>
    <property type="match status" value="1"/>
</dbReference>
<evidence type="ECO:0000259" key="14">
    <source>
        <dbReference type="Pfam" id="PF00082"/>
    </source>
</evidence>
<evidence type="ECO:0000256" key="12">
    <source>
        <dbReference type="SAM" id="MobiDB-lite"/>
    </source>
</evidence>
<evidence type="ECO:0000256" key="13">
    <source>
        <dbReference type="SAM" id="Phobius"/>
    </source>
</evidence>
<feature type="active site" description="Charge relay system" evidence="10">
    <location>
        <position position="358"/>
    </location>
</feature>
<dbReference type="PANTHER" id="PTHR43806:SF11">
    <property type="entry name" value="CEREVISIN-RELATED"/>
    <property type="match status" value="1"/>
</dbReference>
<dbReference type="InterPro" id="IPR023827">
    <property type="entry name" value="Peptidase_S8_Asp-AS"/>
</dbReference>
<evidence type="ECO:0000313" key="16">
    <source>
        <dbReference type="Proteomes" id="UP000471166"/>
    </source>
</evidence>
<dbReference type="AlphaFoldDB" id="A0A6P1CR76"/>
<evidence type="ECO:0000256" key="5">
    <source>
        <dbReference type="ARBA" id="ARBA00022692"/>
    </source>
</evidence>
<feature type="active site" description="Charge relay system" evidence="10">
    <location>
        <position position="145"/>
    </location>
</feature>
<comment type="caution">
    <text evidence="15">The sequence shown here is derived from an EMBL/GenBank/DDBJ whole genome shotgun (WGS) entry which is preliminary data.</text>
</comment>
<evidence type="ECO:0000256" key="3">
    <source>
        <dbReference type="ARBA" id="ARBA00022475"/>
    </source>
</evidence>
<evidence type="ECO:0000256" key="4">
    <source>
        <dbReference type="ARBA" id="ARBA00022670"/>
    </source>
</evidence>
<name>A0A6P1CR76_9NOCA</name>
<dbReference type="PROSITE" id="PS51892">
    <property type="entry name" value="SUBTILASE"/>
    <property type="match status" value="1"/>
</dbReference>
<dbReference type="InterPro" id="IPR023828">
    <property type="entry name" value="Peptidase_S8_Ser-AS"/>
</dbReference>
<feature type="compositionally biased region" description="Polar residues" evidence="12">
    <location>
        <begin position="419"/>
        <end position="431"/>
    </location>
</feature>
<gene>
    <name evidence="15" type="primary">mycP</name>
    <name evidence="15" type="ORF">GV791_21110</name>
</gene>
<dbReference type="InterPro" id="IPR036852">
    <property type="entry name" value="Peptidase_S8/S53_dom_sf"/>
</dbReference>
<keyword evidence="4 10" id="KW-0645">Protease</keyword>
<dbReference type="PROSITE" id="PS00136">
    <property type="entry name" value="SUBTILASE_ASP"/>
    <property type="match status" value="1"/>
</dbReference>
<evidence type="ECO:0000256" key="11">
    <source>
        <dbReference type="RuleBase" id="RU003355"/>
    </source>
</evidence>
<evidence type="ECO:0000256" key="8">
    <source>
        <dbReference type="ARBA" id="ARBA00022989"/>
    </source>
</evidence>
<evidence type="ECO:0000256" key="10">
    <source>
        <dbReference type="PROSITE-ProRule" id="PRU01240"/>
    </source>
</evidence>
<dbReference type="Gene3D" id="3.40.50.200">
    <property type="entry name" value="Peptidase S8/S53 domain"/>
    <property type="match status" value="1"/>
</dbReference>
<dbReference type="PROSITE" id="PS00138">
    <property type="entry name" value="SUBTILASE_SER"/>
    <property type="match status" value="1"/>
</dbReference>
<feature type="domain" description="Peptidase S8/S53" evidence="14">
    <location>
        <begin position="106"/>
        <end position="405"/>
    </location>
</feature>
<keyword evidence="3" id="KW-1003">Cell membrane</keyword>
<dbReference type="PRINTS" id="PR00723">
    <property type="entry name" value="SUBTILISIN"/>
</dbReference>
<comment type="subcellular location">
    <subcellularLocation>
        <location evidence="1">Cell membrane</location>
        <topology evidence="1">Single-pass membrane protein</topology>
    </subcellularLocation>
</comment>
<dbReference type="GO" id="GO:0005886">
    <property type="term" value="C:plasma membrane"/>
    <property type="evidence" value="ECO:0007669"/>
    <property type="project" value="UniProtKB-SubCell"/>
</dbReference>
<dbReference type="EMBL" id="JAAGVB010000037">
    <property type="protein sequence ID" value="NEW35041.1"/>
    <property type="molecule type" value="Genomic_DNA"/>
</dbReference>
<dbReference type="InterPro" id="IPR015500">
    <property type="entry name" value="Peptidase_S8_subtilisin-rel"/>
</dbReference>
<dbReference type="Proteomes" id="UP000471166">
    <property type="component" value="Unassembled WGS sequence"/>
</dbReference>
<accession>A0A6P1CR76</accession>
<dbReference type="GO" id="GO:0006508">
    <property type="term" value="P:proteolysis"/>
    <property type="evidence" value="ECO:0007669"/>
    <property type="project" value="UniProtKB-KW"/>
</dbReference>
<feature type="region of interest" description="Disordered" evidence="12">
    <location>
        <begin position="419"/>
        <end position="444"/>
    </location>
</feature>
<dbReference type="InterPro" id="IPR050131">
    <property type="entry name" value="Peptidase_S8_subtilisin-like"/>
</dbReference>
<evidence type="ECO:0000256" key="2">
    <source>
        <dbReference type="ARBA" id="ARBA00011073"/>
    </source>
</evidence>
<evidence type="ECO:0000256" key="6">
    <source>
        <dbReference type="ARBA" id="ARBA00022801"/>
    </source>
</evidence>
<dbReference type="SUPFAM" id="SSF52743">
    <property type="entry name" value="Subtilisin-like"/>
    <property type="match status" value="1"/>
</dbReference>
<sequence length="482" mass="49787">MGGLALLPRSRAVNGRLRATAAALTLGFSASFGLSFGQGVAYADRPPPIDMGKLPAGDPAVPPDPTEPKPNVACADIQRGGDGPTIPQPQRALDLPHAWKFATGVGQLVAVIDTGVSPHPRLPGLIPGGDYVQAGGDGLQDCDVHGTLVAGLIAATRVPDQGFSGVAPDARIMSIRQTSDKFTVKGRSREERPEDLPGYGSIDALASAVRRAADRGASVINISLVSCVPGSYQLPDQALGAALRYATVEKNVVVVAAAGNMDQTSKCQAGNPDVSPLDPSADLWNKLTTNVTPARFDDYVLTVGSIGPNGHPSDFTVPGPWVDIAAPGEGIVSLDPTSSGTITGKGDQGKVSSLQGTSFAAPYVSGVVALVRQRFPHLSAQEVMKRLKATAHAPAEGWNPYIGYGAVDPVAALTNQVPDTPLQAKQPSPAKSVQLPVPAPPPPPDNLARNVALIGTGIIGGGLILGYLASFPIRRRFGVRED</sequence>
<dbReference type="GO" id="GO:0004252">
    <property type="term" value="F:serine-type endopeptidase activity"/>
    <property type="evidence" value="ECO:0007669"/>
    <property type="project" value="UniProtKB-UniRule"/>
</dbReference>
<comment type="similarity">
    <text evidence="2 10 11">Belongs to the peptidase S8 family.</text>
</comment>
<reference evidence="15 16" key="1">
    <citation type="submission" date="2020-01" db="EMBL/GenBank/DDBJ databases">
        <title>Genetics and antimicrobial susceptibilities of Nocardia species isolated from the soil; a comparison with species isolated from humans.</title>
        <authorList>
            <person name="Carrasco G."/>
            <person name="Monzon S."/>
            <person name="Sansegundo M."/>
            <person name="Garcia E."/>
            <person name="Garrido N."/>
            <person name="Medina M.J."/>
            <person name="Villalon P."/>
            <person name="Ramirez-Arocha A.C."/>
            <person name="Jimenez P."/>
            <person name="Cuesta I."/>
            <person name="Valdezate S."/>
        </authorList>
    </citation>
    <scope>NUCLEOTIDE SEQUENCE [LARGE SCALE GENOMIC DNA]</scope>
    <source>
        <strain evidence="15 16">CNM20110626</strain>
    </source>
</reference>
<dbReference type="InterPro" id="IPR023834">
    <property type="entry name" value="T7SS_pept_S8A_mycosin"/>
</dbReference>
<keyword evidence="6 10" id="KW-0378">Hydrolase</keyword>
<dbReference type="NCBIfam" id="TIGR03921">
    <property type="entry name" value="T7SS_mycosin"/>
    <property type="match status" value="1"/>
</dbReference>
<keyword evidence="9 13" id="KW-0472">Membrane</keyword>
<dbReference type="PANTHER" id="PTHR43806">
    <property type="entry name" value="PEPTIDASE S8"/>
    <property type="match status" value="1"/>
</dbReference>
<keyword evidence="8 13" id="KW-1133">Transmembrane helix</keyword>
<keyword evidence="5 13" id="KW-0812">Transmembrane</keyword>
<dbReference type="Pfam" id="PF00082">
    <property type="entry name" value="Peptidase_S8"/>
    <property type="match status" value="1"/>
</dbReference>
<keyword evidence="7 10" id="KW-0720">Serine protease</keyword>
<feature type="active site" description="Charge relay system" evidence="10">
    <location>
        <position position="113"/>
    </location>
</feature>
<feature type="transmembrane region" description="Helical" evidence="13">
    <location>
        <begin position="451"/>
        <end position="470"/>
    </location>
</feature>
<proteinExistence type="inferred from homology"/>
<dbReference type="InterPro" id="IPR000209">
    <property type="entry name" value="Peptidase_S8/S53_dom"/>
</dbReference>
<evidence type="ECO:0000256" key="1">
    <source>
        <dbReference type="ARBA" id="ARBA00004162"/>
    </source>
</evidence>
<dbReference type="InterPro" id="IPR022398">
    <property type="entry name" value="Peptidase_S8_His-AS"/>
</dbReference>